<proteinExistence type="predicted"/>
<protein>
    <submittedName>
        <fullName evidence="2">Uncharacterized protein</fullName>
    </submittedName>
</protein>
<sequence length="292" mass="33528">MTSPRLTITPYPTTAPTIAVTAPAEMDHRPENPIDPVGPPIPQVPPHSRADVAIRIHNHVSGPQPAKKNIQRPCRQLKTVKFTRVTNDRITIGYDERHRAAPMLEQHSALVHNIGWKSWKAMLEDVKNTVHNHLSTNYNFDNINNDMLAYLNQLFSKRYKQWKSDMHQYFLMFDDPQVTLKEGCLKDFEDREDSCVWLCSYFHELGYVKKVKANNINREKKTLLHHSGSRPFPYRMVARRKALSSSGISLPNLFAPLPSKSLHPEHTQQSDPSTSNHVPNPTPFQQQDYQAP</sequence>
<evidence type="ECO:0000313" key="2">
    <source>
        <dbReference type="EMBL" id="TQE08354.1"/>
    </source>
</evidence>
<feature type="compositionally biased region" description="Polar residues" evidence="1">
    <location>
        <begin position="269"/>
        <end position="292"/>
    </location>
</feature>
<dbReference type="AlphaFoldDB" id="A0A540NBE6"/>
<comment type="caution">
    <text evidence="2">The sequence shown here is derived from an EMBL/GenBank/DDBJ whole genome shotgun (WGS) entry which is preliminary data.</text>
</comment>
<dbReference type="Proteomes" id="UP000315295">
    <property type="component" value="Unassembled WGS sequence"/>
</dbReference>
<dbReference type="EMBL" id="VIEB01000072">
    <property type="protein sequence ID" value="TQE08354.1"/>
    <property type="molecule type" value="Genomic_DNA"/>
</dbReference>
<evidence type="ECO:0000313" key="3">
    <source>
        <dbReference type="Proteomes" id="UP000315295"/>
    </source>
</evidence>
<keyword evidence="3" id="KW-1185">Reference proteome</keyword>
<feature type="region of interest" description="Disordered" evidence="1">
    <location>
        <begin position="27"/>
        <end position="47"/>
    </location>
</feature>
<gene>
    <name evidence="2" type="ORF">C1H46_005982</name>
</gene>
<organism evidence="2 3">
    <name type="scientific">Malus baccata</name>
    <name type="common">Siberian crab apple</name>
    <name type="synonym">Pyrus baccata</name>
    <dbReference type="NCBI Taxonomy" id="106549"/>
    <lineage>
        <taxon>Eukaryota</taxon>
        <taxon>Viridiplantae</taxon>
        <taxon>Streptophyta</taxon>
        <taxon>Embryophyta</taxon>
        <taxon>Tracheophyta</taxon>
        <taxon>Spermatophyta</taxon>
        <taxon>Magnoliopsida</taxon>
        <taxon>eudicotyledons</taxon>
        <taxon>Gunneridae</taxon>
        <taxon>Pentapetalae</taxon>
        <taxon>rosids</taxon>
        <taxon>fabids</taxon>
        <taxon>Rosales</taxon>
        <taxon>Rosaceae</taxon>
        <taxon>Amygdaloideae</taxon>
        <taxon>Maleae</taxon>
        <taxon>Malus</taxon>
    </lineage>
</organism>
<name>A0A540NBE6_MALBA</name>
<reference evidence="2 3" key="1">
    <citation type="journal article" date="2019" name="G3 (Bethesda)">
        <title>Sequencing of a Wild Apple (Malus baccata) Genome Unravels the Differences Between Cultivated and Wild Apple Species Regarding Disease Resistance and Cold Tolerance.</title>
        <authorList>
            <person name="Chen X."/>
        </authorList>
    </citation>
    <scope>NUCLEOTIDE SEQUENCE [LARGE SCALE GENOMIC DNA]</scope>
    <source>
        <strain evidence="3">cv. Shandingzi</strain>
        <tissue evidence="2">Leaves</tissue>
    </source>
</reference>
<accession>A0A540NBE6</accession>
<evidence type="ECO:0000256" key="1">
    <source>
        <dbReference type="SAM" id="MobiDB-lite"/>
    </source>
</evidence>
<feature type="region of interest" description="Disordered" evidence="1">
    <location>
        <begin position="258"/>
        <end position="292"/>
    </location>
</feature>
<feature type="compositionally biased region" description="Pro residues" evidence="1">
    <location>
        <begin position="36"/>
        <end position="45"/>
    </location>
</feature>